<evidence type="ECO:0000256" key="3">
    <source>
        <dbReference type="ARBA" id="ARBA00022643"/>
    </source>
</evidence>
<dbReference type="InterPro" id="IPR003382">
    <property type="entry name" value="Flavoprotein"/>
</dbReference>
<dbReference type="GO" id="GO:0106141">
    <property type="term" value="F:flavin prenyltransferase activity"/>
    <property type="evidence" value="ECO:0007669"/>
    <property type="project" value="UniProtKB-EC"/>
</dbReference>
<dbReference type="NCBIfam" id="TIGR00421">
    <property type="entry name" value="ubiX_pad"/>
    <property type="match status" value="1"/>
</dbReference>
<feature type="binding site" evidence="6">
    <location>
        <position position="219"/>
    </location>
    <ligand>
        <name>dimethylallyl phosphate</name>
        <dbReference type="ChEBI" id="CHEBI:88052"/>
    </ligand>
</feature>
<protein>
    <recommendedName>
        <fullName evidence="6">Flavin prenyltransferase PAD1, mitochondrial</fullName>
        <ecNumber evidence="6">2.5.1.129</ecNumber>
    </recommendedName>
</protein>
<dbReference type="FunFam" id="3.40.50.1950:FF:000001">
    <property type="entry name" value="Flavin prenyltransferase UbiX"/>
    <property type="match status" value="1"/>
</dbReference>
<evidence type="ECO:0000256" key="1">
    <source>
        <dbReference type="ARBA" id="ARBA00022602"/>
    </source>
</evidence>
<feature type="binding site" evidence="6">
    <location>
        <position position="189"/>
    </location>
    <ligand>
        <name>FMN</name>
        <dbReference type="ChEBI" id="CHEBI:58210"/>
    </ligand>
</feature>
<feature type="binding site" evidence="6">
    <location>
        <begin position="77"/>
        <end position="79"/>
    </location>
    <ligand>
        <name>FMN</name>
        <dbReference type="ChEBI" id="CHEBI:58210"/>
    </ligand>
</feature>
<evidence type="ECO:0000256" key="5">
    <source>
        <dbReference type="ARBA" id="ARBA00060793"/>
    </source>
</evidence>
<keyword evidence="9" id="KW-1185">Reference proteome</keyword>
<comment type="catalytic activity">
    <reaction evidence="6">
        <text>dimethylallyl phosphate + FMNH2 = prenylated FMNH2 + phosphate</text>
        <dbReference type="Rhea" id="RHEA:37743"/>
        <dbReference type="ChEBI" id="CHEBI:43474"/>
        <dbReference type="ChEBI" id="CHEBI:57618"/>
        <dbReference type="ChEBI" id="CHEBI:87467"/>
        <dbReference type="ChEBI" id="CHEBI:88052"/>
        <dbReference type="EC" id="2.5.1.129"/>
    </reaction>
</comment>
<evidence type="ECO:0000256" key="6">
    <source>
        <dbReference type="HAMAP-Rule" id="MF_03197"/>
    </source>
</evidence>
<keyword evidence="6" id="KW-0496">Mitochondrion</keyword>
<dbReference type="Proteomes" id="UP000183971">
    <property type="component" value="Unassembled WGS sequence"/>
</dbReference>
<reference evidence="9" key="1">
    <citation type="journal article" date="2016" name="Genome Biol. Evol.">
        <title>Comparative 'omics' of the Fusarium fujikuroi species complex highlights differences in genetic potential and metabolite synthesis.</title>
        <authorList>
            <person name="Niehaus E.-M."/>
            <person name="Muensterkoetter M."/>
            <person name="Proctor R.H."/>
            <person name="Brown D.W."/>
            <person name="Sharon A."/>
            <person name="Idan Y."/>
            <person name="Oren-Young L."/>
            <person name="Sieber C.M."/>
            <person name="Novak O."/>
            <person name="Pencik A."/>
            <person name="Tarkowska D."/>
            <person name="Hromadova K."/>
            <person name="Freeman S."/>
            <person name="Maymon M."/>
            <person name="Elazar M."/>
            <person name="Youssef S.A."/>
            <person name="El-Shabrawy E.S.M."/>
            <person name="Shalaby A.B.A."/>
            <person name="Houterman P."/>
            <person name="Brock N.L."/>
            <person name="Burkhardt I."/>
            <person name="Tsavkelova E.A."/>
            <person name="Dickschat J.S."/>
            <person name="Galuszka P."/>
            <person name="Gueldener U."/>
            <person name="Tudzynski B."/>
        </authorList>
    </citation>
    <scope>NUCLEOTIDE SEQUENCE [LARGE SCALE GENOMIC DNA]</scope>
    <source>
        <strain evidence="9">ET1</strain>
    </source>
</reference>
<evidence type="ECO:0000313" key="9">
    <source>
        <dbReference type="Proteomes" id="UP000183971"/>
    </source>
</evidence>
<dbReference type="HAMAP" id="MF_01984">
    <property type="entry name" value="ubiX_pad"/>
    <property type="match status" value="1"/>
</dbReference>
<dbReference type="InterPro" id="IPR004507">
    <property type="entry name" value="UbiX-like"/>
</dbReference>
<feature type="binding site" evidence="6">
    <location>
        <position position="103"/>
    </location>
    <ligand>
        <name>FMN</name>
        <dbReference type="ChEBI" id="CHEBI:58210"/>
    </ligand>
</feature>
<gene>
    <name evidence="6" type="primary">PAD1</name>
    <name evidence="8" type="ORF">FPRO_05483</name>
</gene>
<dbReference type="PANTHER" id="PTHR43374">
    <property type="entry name" value="FLAVIN PRENYLTRANSFERASE"/>
    <property type="match status" value="1"/>
</dbReference>
<evidence type="ECO:0000259" key="7">
    <source>
        <dbReference type="Pfam" id="PF02441"/>
    </source>
</evidence>
<evidence type="ECO:0000256" key="4">
    <source>
        <dbReference type="ARBA" id="ARBA00022679"/>
    </source>
</evidence>
<dbReference type="InterPro" id="IPR036551">
    <property type="entry name" value="Flavin_trans-like"/>
</dbReference>
<dbReference type="EMBL" id="FJOF01000004">
    <property type="protein sequence ID" value="CZR40583.1"/>
    <property type="molecule type" value="Genomic_DNA"/>
</dbReference>
<keyword evidence="4 6" id="KW-0808">Transferase</keyword>
<dbReference type="GO" id="GO:0016831">
    <property type="term" value="F:carboxy-lyase activity"/>
    <property type="evidence" value="ECO:0007669"/>
    <property type="project" value="TreeGrafter"/>
</dbReference>
<feature type="domain" description="Flavoprotein" evidence="7">
    <location>
        <begin position="70"/>
        <end position="238"/>
    </location>
</feature>
<comment type="subcellular location">
    <subcellularLocation>
        <location evidence="6">Mitochondrion</location>
    </subcellularLocation>
</comment>
<dbReference type="Gene3D" id="3.40.50.1950">
    <property type="entry name" value="Flavin prenyltransferase-like"/>
    <property type="match status" value="1"/>
</dbReference>
<comment type="function">
    <text evidence="6">Flavin prenyltransferase that catalyzes the synthesis of the prenylated FMN cofactor (prenyl-FMN) for the ferulic acid decarboxylase FDC1. The prenyltransferase is metal-independent and links a dimethylallyl moiety from dimethylallyl monophosphate (DMAP) to the flavin N5 and C6 atoms of FMN.</text>
</comment>
<dbReference type="EC" id="2.5.1.129" evidence="6"/>
<keyword evidence="1 6" id="KW-0637">Prenyltransferase</keyword>
<dbReference type="SUPFAM" id="SSF52507">
    <property type="entry name" value="Homo-oligomeric flavin-containing Cys decarboxylases, HFCD"/>
    <property type="match status" value="1"/>
</dbReference>
<comment type="caution">
    <text evidence="8">The sequence shown here is derived from an EMBL/GenBank/DDBJ whole genome shotgun (WGS) entry which is preliminary data.</text>
</comment>
<evidence type="ECO:0000256" key="2">
    <source>
        <dbReference type="ARBA" id="ARBA00022630"/>
    </source>
</evidence>
<proteinExistence type="inferred from homology"/>
<keyword evidence="3 6" id="KW-0288">FMN</keyword>
<sequence>MRKPTQFRRIHSPSKLLSARGLQYQQRQSPLFPHPKPTSGRSFTVPGKPLNRSTTFISSSIQQAPSRPRRIVVGITGATGAPYAIALLRLLRQLGIETHVVISKWALATLKYETTMTEEQIRSLAYANYTARDVSAPIASGSFQHDGMVIVPCSMKTLAAVRSGYCDDLISRAADVTLKENRRLLMAVRETPLSDVHLDNMLFLRRAGAIIFPPVPAFYTNPDSLEDVVDQSVGRMLDLMGIHTDGFERWDGFKQNKSVVRPAQANKASHA</sequence>
<evidence type="ECO:0000313" key="8">
    <source>
        <dbReference type="EMBL" id="CZR40583.1"/>
    </source>
</evidence>
<feature type="binding site" evidence="6">
    <location>
        <begin position="154"/>
        <end position="157"/>
    </location>
    <ligand>
        <name>FMN</name>
        <dbReference type="ChEBI" id="CHEBI:58210"/>
    </ligand>
</feature>
<name>A0A1L7VJ23_FUSPR</name>
<comment type="subunit">
    <text evidence="6">Oligomer.</text>
</comment>
<dbReference type="NCBIfam" id="NF004685">
    <property type="entry name" value="PRK06029.1"/>
    <property type="match status" value="1"/>
</dbReference>
<dbReference type="AlphaFoldDB" id="A0A1L7VJ23"/>
<feature type="binding site" evidence="6">
    <location>
        <position position="235"/>
    </location>
    <ligand>
        <name>dimethylallyl phosphate</name>
        <dbReference type="ChEBI" id="CHEBI:88052"/>
    </ligand>
</feature>
<dbReference type="GO" id="GO:0005739">
    <property type="term" value="C:mitochondrion"/>
    <property type="evidence" value="ECO:0007669"/>
    <property type="project" value="UniProtKB-SubCell"/>
</dbReference>
<comment type="similarity">
    <text evidence="5 6">Belongs to the UbiX/PAD1 family.</text>
</comment>
<keyword evidence="2 6" id="KW-0285">Flavoprotein</keyword>
<dbReference type="VEuPathDB" id="FungiDB:FPRO_05483"/>
<dbReference type="PANTHER" id="PTHR43374:SF1">
    <property type="entry name" value="FLAVIN PRENYLTRANSFERASE PAD1, MITOCHONDRIAL"/>
    <property type="match status" value="1"/>
</dbReference>
<dbReference type="Pfam" id="PF02441">
    <property type="entry name" value="Flavoprotein"/>
    <property type="match status" value="1"/>
</dbReference>
<organism evidence="8 9">
    <name type="scientific">Fusarium proliferatum (strain ET1)</name>
    <name type="common">Orchid endophyte fungus</name>
    <dbReference type="NCBI Taxonomy" id="1227346"/>
    <lineage>
        <taxon>Eukaryota</taxon>
        <taxon>Fungi</taxon>
        <taxon>Dikarya</taxon>
        <taxon>Ascomycota</taxon>
        <taxon>Pezizomycotina</taxon>
        <taxon>Sordariomycetes</taxon>
        <taxon>Hypocreomycetidae</taxon>
        <taxon>Hypocreales</taxon>
        <taxon>Nectriaceae</taxon>
        <taxon>Fusarium</taxon>
        <taxon>Fusarium fujikuroi species complex</taxon>
    </lineage>
</organism>
<accession>A0A1L7VJ23</accession>